<feature type="region of interest" description="Disordered" evidence="1">
    <location>
        <begin position="299"/>
        <end position="318"/>
    </location>
</feature>
<feature type="compositionally biased region" description="Polar residues" evidence="1">
    <location>
        <begin position="1"/>
        <end position="20"/>
    </location>
</feature>
<proteinExistence type="predicted"/>
<feature type="compositionally biased region" description="Low complexity" evidence="1">
    <location>
        <begin position="115"/>
        <end position="130"/>
    </location>
</feature>
<organism evidence="2 3">
    <name type="scientific">Fomitopsis schrenkii</name>
    <name type="common">Brown rot fungus</name>
    <dbReference type="NCBI Taxonomy" id="2126942"/>
    <lineage>
        <taxon>Eukaryota</taxon>
        <taxon>Fungi</taxon>
        <taxon>Dikarya</taxon>
        <taxon>Basidiomycota</taxon>
        <taxon>Agaricomycotina</taxon>
        <taxon>Agaricomycetes</taxon>
        <taxon>Polyporales</taxon>
        <taxon>Fomitopsis</taxon>
    </lineage>
</organism>
<feature type="compositionally biased region" description="Basic residues" evidence="1">
    <location>
        <begin position="97"/>
        <end position="108"/>
    </location>
</feature>
<sequence length="878" mass="93408">MSATSSKNERTSTNSSTQFNDGAEKRAVPAKPEVAAPVAEPQHVYQDNGAHVSSATWVGIYAYSYVMSYVMTIRDAGVYLWRCIVGPSTNRTIVRIPRRRKVAAHRRRRGEEQGSPASASDARASDSDVSTEASSAGRKPLPVMLKKLAAPAKAVAHFTSRATTNLRKNSVDRVKPDVSTGGNEPLRRRLSFSSIQRAVPAVVGRRRAMSDAAASAPSSSLSSSASSTSTTSESRGPVTPLTSDSGPNPAPTPLPAQPLPKWQSSRTSSKATLERQPSSASAKPTIARRLSSVACKLSIHTQRPSKADSQKLAHARSRSLRVGAVLVKSSPKGRYDLIRTSIDEVPEEEESDSDGYTSTESSLSADSGGVDSMRSSMDSAAGEIGQPTASGPLGTLRSKLQRTMTAMHKPQLVLHTIGMFTNLGTTEALVSQDEAVIHTPSPDRTRRVTQPSRSGADVDLSHLSPLQRALALVFGVLFVAPVYFAFRPLYLAVVAIAKALAPSARQKPPEKEPPKEEKPCIEAKEKPEFVPKTSIRGPSRSFPAAGHVLELPRATVSAPGILPCREAAILDAEKSMWYAQLANSLAWVPSPVRLFSDYLPRKSGSEQETEAGPGEATPALTPSTDRDGSGGSIDSSSTKVETASVASKASTSSINVLEHAGTIRRRPAGPVAMALTPSARTSKSIDPTRRLASRIPTYMRQADGRPLNALPGIIFTQRYVNPLSAAFGVGLRREHGRRPSVATPLAGNISDTTLTGDNCCGGRMAASSLGSPWLDPFTMDTPRAGAQLSRGKFGSIRKLGTRLRNGVSIRHSRSASLDIGPRTNASLQPSPLRQQVLTGERAAASRMSSRSLSASMSLPYALGLDINQSSLGWEYGLP</sequence>
<feature type="region of interest" description="Disordered" evidence="1">
    <location>
        <begin position="97"/>
        <end position="138"/>
    </location>
</feature>
<evidence type="ECO:0000313" key="2">
    <source>
        <dbReference type="EMBL" id="EPT03377.1"/>
    </source>
</evidence>
<keyword evidence="3" id="KW-1185">Reference proteome</keyword>
<feature type="compositionally biased region" description="Pro residues" evidence="1">
    <location>
        <begin position="248"/>
        <end position="258"/>
    </location>
</feature>
<feature type="region of interest" description="Disordered" evidence="1">
    <location>
        <begin position="210"/>
        <end position="287"/>
    </location>
</feature>
<feature type="compositionally biased region" description="Acidic residues" evidence="1">
    <location>
        <begin position="344"/>
        <end position="353"/>
    </location>
</feature>
<evidence type="ECO:0000256" key="1">
    <source>
        <dbReference type="SAM" id="MobiDB-lite"/>
    </source>
</evidence>
<accession>S8EEE2</accession>
<reference evidence="2 3" key="1">
    <citation type="journal article" date="2012" name="Science">
        <title>The Paleozoic origin of enzymatic lignin decomposition reconstructed from 31 fungal genomes.</title>
        <authorList>
            <person name="Floudas D."/>
            <person name="Binder M."/>
            <person name="Riley R."/>
            <person name="Barry K."/>
            <person name="Blanchette R.A."/>
            <person name="Henrissat B."/>
            <person name="Martinez A.T."/>
            <person name="Otillar R."/>
            <person name="Spatafora J.W."/>
            <person name="Yadav J.S."/>
            <person name="Aerts A."/>
            <person name="Benoit I."/>
            <person name="Boyd A."/>
            <person name="Carlson A."/>
            <person name="Copeland A."/>
            <person name="Coutinho P.M."/>
            <person name="de Vries R.P."/>
            <person name="Ferreira P."/>
            <person name="Findley K."/>
            <person name="Foster B."/>
            <person name="Gaskell J."/>
            <person name="Glotzer D."/>
            <person name="Gorecki P."/>
            <person name="Heitman J."/>
            <person name="Hesse C."/>
            <person name="Hori C."/>
            <person name="Igarashi K."/>
            <person name="Jurgens J.A."/>
            <person name="Kallen N."/>
            <person name="Kersten P."/>
            <person name="Kohler A."/>
            <person name="Kuees U."/>
            <person name="Kumar T.K.A."/>
            <person name="Kuo A."/>
            <person name="LaButti K."/>
            <person name="Larrondo L.F."/>
            <person name="Lindquist E."/>
            <person name="Ling A."/>
            <person name="Lombard V."/>
            <person name="Lucas S."/>
            <person name="Lundell T."/>
            <person name="Martin R."/>
            <person name="McLaughlin D.J."/>
            <person name="Morgenstern I."/>
            <person name="Morin E."/>
            <person name="Murat C."/>
            <person name="Nagy L.G."/>
            <person name="Nolan M."/>
            <person name="Ohm R.A."/>
            <person name="Patyshakuliyeva A."/>
            <person name="Rokas A."/>
            <person name="Ruiz-Duenas F.J."/>
            <person name="Sabat G."/>
            <person name="Salamov A."/>
            <person name="Samejima M."/>
            <person name="Schmutz J."/>
            <person name="Slot J.C."/>
            <person name="St John F."/>
            <person name="Stenlid J."/>
            <person name="Sun H."/>
            <person name="Sun S."/>
            <person name="Syed K."/>
            <person name="Tsang A."/>
            <person name="Wiebenga A."/>
            <person name="Young D."/>
            <person name="Pisabarro A."/>
            <person name="Eastwood D.C."/>
            <person name="Martin F."/>
            <person name="Cullen D."/>
            <person name="Grigoriev I.V."/>
            <person name="Hibbett D.S."/>
        </authorList>
    </citation>
    <scope>NUCLEOTIDE SEQUENCE</scope>
    <source>
        <strain evidence="3">FP-58527</strain>
    </source>
</reference>
<dbReference type="HOGENOM" id="CLU_327612_0_0_1"/>
<dbReference type="OrthoDB" id="2803693at2759"/>
<dbReference type="InParanoid" id="S8EEE2"/>
<dbReference type="EMBL" id="KE504130">
    <property type="protein sequence ID" value="EPT03377.1"/>
    <property type="molecule type" value="Genomic_DNA"/>
</dbReference>
<feature type="compositionally biased region" description="Polar residues" evidence="1">
    <location>
        <begin position="355"/>
        <end position="365"/>
    </location>
</feature>
<feature type="region of interest" description="Disordered" evidence="1">
    <location>
        <begin position="340"/>
        <end position="395"/>
    </location>
</feature>
<feature type="region of interest" description="Disordered" evidence="1">
    <location>
        <begin position="1"/>
        <end position="32"/>
    </location>
</feature>
<gene>
    <name evidence="2" type="ORF">FOMPIDRAFT_1014660</name>
</gene>
<dbReference type="AlphaFoldDB" id="S8EEE2"/>
<protein>
    <submittedName>
        <fullName evidence="2">Uncharacterized protein</fullName>
    </submittedName>
</protein>
<feature type="compositionally biased region" description="Basic and acidic residues" evidence="1">
    <location>
        <begin position="507"/>
        <end position="529"/>
    </location>
</feature>
<feature type="compositionally biased region" description="Polar residues" evidence="1">
    <location>
        <begin position="262"/>
        <end position="282"/>
    </location>
</feature>
<feature type="region of interest" description="Disordered" evidence="1">
    <location>
        <begin position="603"/>
        <end position="645"/>
    </location>
</feature>
<dbReference type="Proteomes" id="UP000015241">
    <property type="component" value="Unassembled WGS sequence"/>
</dbReference>
<feature type="compositionally biased region" description="Low complexity" evidence="1">
    <location>
        <begin position="210"/>
        <end position="234"/>
    </location>
</feature>
<feature type="compositionally biased region" description="Low complexity" evidence="1">
    <location>
        <begin position="632"/>
        <end position="645"/>
    </location>
</feature>
<name>S8EEE2_FOMSC</name>
<evidence type="ECO:0000313" key="3">
    <source>
        <dbReference type="Proteomes" id="UP000015241"/>
    </source>
</evidence>
<feature type="region of interest" description="Disordered" evidence="1">
    <location>
        <begin position="503"/>
        <end position="538"/>
    </location>
</feature>